<proteinExistence type="predicted"/>
<reference evidence="2 3" key="1">
    <citation type="submission" date="2023-08" db="EMBL/GenBank/DDBJ databases">
        <title>Phytohabitans sansha sp. nov., isolated from marine sediment.</title>
        <authorList>
            <person name="Zhao Y."/>
            <person name="Yi K."/>
        </authorList>
    </citation>
    <scope>NUCLEOTIDE SEQUENCE [LARGE SCALE GENOMIC DNA]</scope>
    <source>
        <strain evidence="2 3">ZYX-F-186</strain>
    </source>
</reference>
<comment type="caution">
    <text evidence="2">The sequence shown here is derived from an EMBL/GenBank/DDBJ whole genome shotgun (WGS) entry which is preliminary data.</text>
</comment>
<dbReference type="RefSeq" id="WP_308713199.1">
    <property type="nucleotide sequence ID" value="NZ_JAVHUY010000013.1"/>
</dbReference>
<keyword evidence="3" id="KW-1185">Reference proteome</keyword>
<organism evidence="2 3">
    <name type="scientific">Phytohabitans maris</name>
    <dbReference type="NCBI Taxonomy" id="3071409"/>
    <lineage>
        <taxon>Bacteria</taxon>
        <taxon>Bacillati</taxon>
        <taxon>Actinomycetota</taxon>
        <taxon>Actinomycetes</taxon>
        <taxon>Micromonosporales</taxon>
        <taxon>Micromonosporaceae</taxon>
    </lineage>
</organism>
<dbReference type="Proteomes" id="UP001230908">
    <property type="component" value="Unassembled WGS sequence"/>
</dbReference>
<evidence type="ECO:0000313" key="2">
    <source>
        <dbReference type="EMBL" id="MDQ7905928.1"/>
    </source>
</evidence>
<name>A0ABU0ZFT2_9ACTN</name>
<feature type="compositionally biased region" description="Basic and acidic residues" evidence="1">
    <location>
        <begin position="18"/>
        <end position="30"/>
    </location>
</feature>
<dbReference type="EMBL" id="JAVHUY010000013">
    <property type="protein sequence ID" value="MDQ7905928.1"/>
    <property type="molecule type" value="Genomic_DNA"/>
</dbReference>
<gene>
    <name evidence="2" type="ORF">RB614_15530</name>
</gene>
<accession>A0ABU0ZFT2</accession>
<evidence type="ECO:0000256" key="1">
    <source>
        <dbReference type="SAM" id="MobiDB-lite"/>
    </source>
</evidence>
<sequence length="125" mass="13469">MTGTHAHTDPQPQPTRTARADRHPPWCDRSRCTADAASQANGYRSGGGEHRSAPVPLNLATGQWLPVQDGTAWLTEACAPWLCEPYLRVRVGDMHLSMPADNARRVLDALSALLASAMSASEVIP</sequence>
<evidence type="ECO:0000313" key="3">
    <source>
        <dbReference type="Proteomes" id="UP001230908"/>
    </source>
</evidence>
<protein>
    <submittedName>
        <fullName evidence="2">Uncharacterized protein</fullName>
    </submittedName>
</protein>
<feature type="region of interest" description="Disordered" evidence="1">
    <location>
        <begin position="1"/>
        <end position="30"/>
    </location>
</feature>